<keyword evidence="2" id="KW-1185">Reference proteome</keyword>
<dbReference type="GeneID" id="77732802"/>
<gene>
    <name evidence="1" type="ORF">MKK02DRAFT_45757</name>
</gene>
<sequence>MKLIITGATGNAGSGILAAALACPQVSEVTVLSRRPVPISHSKLAVILLPSADYPSGFDTCSPELVERLRGHSAIIWALAGNQAKMSKEEYVKVTHDYTLNFGKALSALGTADKPFKFIFISGGGAGLSEKALQLAETESFMTVSISPGRIIPTAEHSAHMGILTATALRTMGAIFGVLWLSMVISAADLGYATVRMATEDWGWDLKMEEGWIGNGSLVKAIPAAKIAQRDI</sequence>
<dbReference type="EMBL" id="JAKWFO010000005">
    <property type="protein sequence ID" value="KAI9637047.1"/>
    <property type="molecule type" value="Genomic_DNA"/>
</dbReference>
<dbReference type="Gene3D" id="3.40.50.720">
    <property type="entry name" value="NAD(P)-binding Rossmann-like Domain"/>
    <property type="match status" value="1"/>
</dbReference>
<evidence type="ECO:0008006" key="3">
    <source>
        <dbReference type="Google" id="ProtNLM"/>
    </source>
</evidence>
<proteinExistence type="predicted"/>
<protein>
    <recommendedName>
        <fullName evidence="3">NAD(P)-binding domain-containing protein</fullName>
    </recommendedName>
</protein>
<dbReference type="PANTHER" id="PTHR14097">
    <property type="entry name" value="OXIDOREDUCTASE HTATIP2"/>
    <property type="match status" value="1"/>
</dbReference>
<evidence type="ECO:0000313" key="2">
    <source>
        <dbReference type="Proteomes" id="UP001164286"/>
    </source>
</evidence>
<dbReference type="RefSeq" id="XP_052946824.1">
    <property type="nucleotide sequence ID" value="XM_053093597.1"/>
</dbReference>
<accession>A0AA38LTL3</accession>
<organism evidence="1 2">
    <name type="scientific">Dioszegia hungarica</name>
    <dbReference type="NCBI Taxonomy" id="4972"/>
    <lineage>
        <taxon>Eukaryota</taxon>
        <taxon>Fungi</taxon>
        <taxon>Dikarya</taxon>
        <taxon>Basidiomycota</taxon>
        <taxon>Agaricomycotina</taxon>
        <taxon>Tremellomycetes</taxon>
        <taxon>Tremellales</taxon>
        <taxon>Bulleribasidiaceae</taxon>
        <taxon>Dioszegia</taxon>
    </lineage>
</organism>
<dbReference type="PROSITE" id="PS51257">
    <property type="entry name" value="PROKAR_LIPOPROTEIN"/>
    <property type="match status" value="1"/>
</dbReference>
<evidence type="ECO:0000313" key="1">
    <source>
        <dbReference type="EMBL" id="KAI9637047.1"/>
    </source>
</evidence>
<reference evidence="1" key="1">
    <citation type="journal article" date="2022" name="G3 (Bethesda)">
        <title>High quality genome of the basidiomycete yeast Dioszegia hungarica PDD-24b-2 isolated from cloud water.</title>
        <authorList>
            <person name="Jarrige D."/>
            <person name="Haridas S."/>
            <person name="Bleykasten-Grosshans C."/>
            <person name="Joly M."/>
            <person name="Nadalig T."/>
            <person name="Sancelme M."/>
            <person name="Vuilleumier S."/>
            <person name="Grigoriev I.V."/>
            <person name="Amato P."/>
            <person name="Bringel F."/>
        </authorList>
    </citation>
    <scope>NUCLEOTIDE SEQUENCE</scope>
    <source>
        <strain evidence="1">PDD-24b-2</strain>
    </source>
</reference>
<dbReference type="SUPFAM" id="SSF51735">
    <property type="entry name" value="NAD(P)-binding Rossmann-fold domains"/>
    <property type="match status" value="1"/>
</dbReference>
<dbReference type="PANTHER" id="PTHR14097:SF8">
    <property type="entry name" value="NAD(P)-BINDING DOMAIN-CONTAINING PROTEIN"/>
    <property type="match status" value="1"/>
</dbReference>
<dbReference type="InterPro" id="IPR036291">
    <property type="entry name" value="NAD(P)-bd_dom_sf"/>
</dbReference>
<dbReference type="AlphaFoldDB" id="A0AA38LTL3"/>
<dbReference type="Proteomes" id="UP001164286">
    <property type="component" value="Unassembled WGS sequence"/>
</dbReference>
<comment type="caution">
    <text evidence="1">The sequence shown here is derived from an EMBL/GenBank/DDBJ whole genome shotgun (WGS) entry which is preliminary data.</text>
</comment>
<name>A0AA38LTL3_9TREE</name>